<evidence type="ECO:0000313" key="1">
    <source>
        <dbReference type="EMBL" id="KAF2715815.1"/>
    </source>
</evidence>
<accession>A0A9P4UKD4</accession>
<gene>
    <name evidence="1" type="ORF">K431DRAFT_289908</name>
</gene>
<dbReference type="Proteomes" id="UP000799441">
    <property type="component" value="Unassembled WGS sequence"/>
</dbReference>
<comment type="caution">
    <text evidence="1">The sequence shown here is derived from an EMBL/GenBank/DDBJ whole genome shotgun (WGS) entry which is preliminary data.</text>
</comment>
<evidence type="ECO:0000313" key="2">
    <source>
        <dbReference type="Proteomes" id="UP000799441"/>
    </source>
</evidence>
<protein>
    <submittedName>
        <fullName evidence="1">Uncharacterized protein</fullName>
    </submittedName>
</protein>
<sequence>DDDDDDDDDDDGAGGLVVLRRIPVHGVLMICVYKNIARPATLSSPSCIIVVEKGGGQMKVCGCNVCTYGMCVDVRMVCVAASFGGGIPHIRGVFACVHVMLCMCFCQFEPLPSDSMFPMSAVPVAATGGRPRQRNKMRVQGRGGEGWQRCAKVCMEASEAVAMSSSRRGGTLTCMRT</sequence>
<reference evidence="1" key="1">
    <citation type="journal article" date="2020" name="Stud. Mycol.">
        <title>101 Dothideomycetes genomes: a test case for predicting lifestyles and emergence of pathogens.</title>
        <authorList>
            <person name="Haridas S."/>
            <person name="Albert R."/>
            <person name="Binder M."/>
            <person name="Bloem J."/>
            <person name="Labutti K."/>
            <person name="Salamov A."/>
            <person name="Andreopoulos B."/>
            <person name="Baker S."/>
            <person name="Barry K."/>
            <person name="Bills G."/>
            <person name="Bluhm B."/>
            <person name="Cannon C."/>
            <person name="Castanera R."/>
            <person name="Culley D."/>
            <person name="Daum C."/>
            <person name="Ezra D."/>
            <person name="Gonzalez J."/>
            <person name="Henrissat B."/>
            <person name="Kuo A."/>
            <person name="Liang C."/>
            <person name="Lipzen A."/>
            <person name="Lutzoni F."/>
            <person name="Magnuson J."/>
            <person name="Mondo S."/>
            <person name="Nolan M."/>
            <person name="Ohm R."/>
            <person name="Pangilinan J."/>
            <person name="Park H.-J."/>
            <person name="Ramirez L."/>
            <person name="Alfaro M."/>
            <person name="Sun H."/>
            <person name="Tritt A."/>
            <person name="Yoshinaga Y."/>
            <person name="Zwiers L.-H."/>
            <person name="Turgeon B."/>
            <person name="Goodwin S."/>
            <person name="Spatafora J."/>
            <person name="Crous P."/>
            <person name="Grigoriev I."/>
        </authorList>
    </citation>
    <scope>NUCLEOTIDE SEQUENCE</scope>
    <source>
        <strain evidence="1">CBS 116435</strain>
    </source>
</reference>
<dbReference type="AlphaFoldDB" id="A0A9P4UKD4"/>
<keyword evidence="2" id="KW-1185">Reference proteome</keyword>
<name>A0A9P4UKD4_9PEZI</name>
<organism evidence="1 2">
    <name type="scientific">Polychaeton citri CBS 116435</name>
    <dbReference type="NCBI Taxonomy" id="1314669"/>
    <lineage>
        <taxon>Eukaryota</taxon>
        <taxon>Fungi</taxon>
        <taxon>Dikarya</taxon>
        <taxon>Ascomycota</taxon>
        <taxon>Pezizomycotina</taxon>
        <taxon>Dothideomycetes</taxon>
        <taxon>Dothideomycetidae</taxon>
        <taxon>Capnodiales</taxon>
        <taxon>Capnodiaceae</taxon>
        <taxon>Polychaeton</taxon>
    </lineage>
</organism>
<proteinExistence type="predicted"/>
<feature type="non-terminal residue" evidence="1">
    <location>
        <position position="1"/>
    </location>
</feature>
<dbReference type="EMBL" id="MU004147">
    <property type="protein sequence ID" value="KAF2715815.1"/>
    <property type="molecule type" value="Genomic_DNA"/>
</dbReference>